<accession>A0ABX7I3Z5</accession>
<evidence type="ECO:0000313" key="1">
    <source>
        <dbReference type="EMBL" id="QRR00650.1"/>
    </source>
</evidence>
<proteinExistence type="predicted"/>
<organism evidence="1 2">
    <name type="scientific">Dyadobacter sandarakinus</name>
    <dbReference type="NCBI Taxonomy" id="2747268"/>
    <lineage>
        <taxon>Bacteria</taxon>
        <taxon>Pseudomonadati</taxon>
        <taxon>Bacteroidota</taxon>
        <taxon>Cytophagia</taxon>
        <taxon>Cytophagales</taxon>
        <taxon>Spirosomataceae</taxon>
        <taxon>Dyadobacter</taxon>
    </lineage>
</organism>
<dbReference type="EMBL" id="CP056775">
    <property type="protein sequence ID" value="QRR00650.1"/>
    <property type="molecule type" value="Genomic_DNA"/>
</dbReference>
<sequence length="90" mass="9903">MNFKILTLPDNQIEICLHRDRNEAGDEIVRITSLVASANGMEPMLEKTLAFPDGAFARSFIEDFSEKSAQTFLHRCLGEEGIVLAASCSA</sequence>
<protein>
    <submittedName>
        <fullName evidence="1">Uncharacterized protein</fullName>
    </submittedName>
</protein>
<dbReference type="RefSeq" id="WP_204661949.1">
    <property type="nucleotide sequence ID" value="NZ_CP056775.1"/>
</dbReference>
<keyword evidence="2" id="KW-1185">Reference proteome</keyword>
<evidence type="ECO:0000313" key="2">
    <source>
        <dbReference type="Proteomes" id="UP000612680"/>
    </source>
</evidence>
<dbReference type="Proteomes" id="UP000612680">
    <property type="component" value="Chromosome"/>
</dbReference>
<gene>
    <name evidence="1" type="ORF">HWI92_06875</name>
</gene>
<name>A0ABX7I3Z5_9BACT</name>
<reference evidence="1 2" key="1">
    <citation type="submission" date="2020-06" db="EMBL/GenBank/DDBJ databases">
        <title>Dyadobacter sandarakinus sp. nov., isolated from the soil of the Arctic Yellow River Station.</title>
        <authorList>
            <person name="Zhang Y."/>
            <person name="Peng F."/>
        </authorList>
    </citation>
    <scope>NUCLEOTIDE SEQUENCE [LARGE SCALE GENOMIC DNA]</scope>
    <source>
        <strain evidence="1 2">Q3-56</strain>
    </source>
</reference>